<evidence type="ECO:0000256" key="1">
    <source>
        <dbReference type="SAM" id="MobiDB-lite"/>
    </source>
</evidence>
<proteinExistence type="predicted"/>
<accession>A0A267DNX1</accession>
<evidence type="ECO:0000313" key="4">
    <source>
        <dbReference type="EMBL" id="PAA50993.1"/>
    </source>
</evidence>
<feature type="compositionally biased region" description="Pro residues" evidence="1">
    <location>
        <begin position="129"/>
        <end position="141"/>
    </location>
</feature>
<dbReference type="EMBL" id="NIVC01003521">
    <property type="protein sequence ID" value="PAA50993.1"/>
    <property type="molecule type" value="Genomic_DNA"/>
</dbReference>
<protein>
    <recommendedName>
        <fullName evidence="7">Cysteine and tyrosine-rich protein 1</fullName>
    </recommendedName>
</protein>
<keyword evidence="3" id="KW-0732">Signal</keyword>
<evidence type="ECO:0000256" key="3">
    <source>
        <dbReference type="SAM" id="SignalP"/>
    </source>
</evidence>
<dbReference type="Proteomes" id="UP000215902">
    <property type="component" value="Unassembled WGS sequence"/>
</dbReference>
<reference evidence="4 6" key="1">
    <citation type="submission" date="2017-06" db="EMBL/GenBank/DDBJ databases">
        <title>A platform for efficient transgenesis in Macrostomum lignano, a flatworm model organism for stem cell research.</title>
        <authorList>
            <person name="Berezikov E."/>
        </authorList>
    </citation>
    <scope>NUCLEOTIDE SEQUENCE [LARGE SCALE GENOMIC DNA]</scope>
    <source>
        <strain evidence="4">DV1</strain>
        <tissue evidence="4">Whole organism</tissue>
    </source>
</reference>
<dbReference type="AlphaFoldDB" id="A0A267DNX1"/>
<feature type="transmembrane region" description="Helical" evidence="2">
    <location>
        <begin position="39"/>
        <end position="60"/>
    </location>
</feature>
<keyword evidence="6" id="KW-1185">Reference proteome</keyword>
<feature type="compositionally biased region" description="Polar residues" evidence="1">
    <location>
        <begin position="96"/>
        <end position="114"/>
    </location>
</feature>
<keyword evidence="2" id="KW-0812">Transmembrane</keyword>
<comment type="caution">
    <text evidence="4">The sequence shown here is derived from an EMBL/GenBank/DDBJ whole genome shotgun (WGS) entry which is preliminary data.</text>
</comment>
<feature type="region of interest" description="Disordered" evidence="1">
    <location>
        <begin position="96"/>
        <end position="141"/>
    </location>
</feature>
<keyword evidence="2" id="KW-0472">Membrane</keyword>
<evidence type="ECO:0008006" key="7">
    <source>
        <dbReference type="Google" id="ProtNLM"/>
    </source>
</evidence>
<sequence length="141" mass="15099">MKAELLLLTEFLCFLLLLPGSEAYYYYFYSCSYSCIVGAVIGCLTFLGLLIGLIVFLCCYCQASKKRSVQPAGNGMASISTVQSAGGSGGAFYPQQNYPPAYNQSQQAYPSTAGWNPPPPAGVSQPPDTAYPPPPYQPKQG</sequence>
<feature type="chain" id="PRO_5011915945" description="Cysteine and tyrosine-rich protein 1" evidence="3">
    <location>
        <begin position="24"/>
        <end position="141"/>
    </location>
</feature>
<dbReference type="EMBL" id="NIVC01003203">
    <property type="protein sequence ID" value="PAA52646.1"/>
    <property type="molecule type" value="Genomic_DNA"/>
</dbReference>
<evidence type="ECO:0000256" key="2">
    <source>
        <dbReference type="SAM" id="Phobius"/>
    </source>
</evidence>
<keyword evidence="2" id="KW-1133">Transmembrane helix</keyword>
<evidence type="ECO:0000313" key="5">
    <source>
        <dbReference type="EMBL" id="PAA52646.1"/>
    </source>
</evidence>
<gene>
    <name evidence="5" type="ORF">BOX15_Mlig003948g1</name>
    <name evidence="4" type="ORF">BOX15_Mlig003948g2</name>
</gene>
<feature type="signal peptide" evidence="3">
    <location>
        <begin position="1"/>
        <end position="23"/>
    </location>
</feature>
<organism evidence="4 6">
    <name type="scientific">Macrostomum lignano</name>
    <dbReference type="NCBI Taxonomy" id="282301"/>
    <lineage>
        <taxon>Eukaryota</taxon>
        <taxon>Metazoa</taxon>
        <taxon>Spiralia</taxon>
        <taxon>Lophotrochozoa</taxon>
        <taxon>Platyhelminthes</taxon>
        <taxon>Rhabditophora</taxon>
        <taxon>Macrostomorpha</taxon>
        <taxon>Macrostomida</taxon>
        <taxon>Macrostomidae</taxon>
        <taxon>Macrostomum</taxon>
    </lineage>
</organism>
<name>A0A267DNX1_9PLAT</name>
<evidence type="ECO:0000313" key="6">
    <source>
        <dbReference type="Proteomes" id="UP000215902"/>
    </source>
</evidence>